<dbReference type="InterPro" id="IPR012337">
    <property type="entry name" value="RNaseH-like_sf"/>
</dbReference>
<dbReference type="InterPro" id="IPR036397">
    <property type="entry name" value="RNaseH_sf"/>
</dbReference>
<reference evidence="3 4" key="1">
    <citation type="submission" date="2016-02" db="EMBL/GenBank/DDBJ databases">
        <title>Genome analysis of coral dinoflagellate symbionts highlights evolutionary adaptations to a symbiotic lifestyle.</title>
        <authorList>
            <person name="Aranda M."/>
            <person name="Li Y."/>
            <person name="Liew Y.J."/>
            <person name="Baumgarten S."/>
            <person name="Simakov O."/>
            <person name="Wilson M."/>
            <person name="Piel J."/>
            <person name="Ashoor H."/>
            <person name="Bougouffa S."/>
            <person name="Bajic V.B."/>
            <person name="Ryu T."/>
            <person name="Ravasi T."/>
            <person name="Bayer T."/>
            <person name="Micklem G."/>
            <person name="Kim H."/>
            <person name="Bhak J."/>
            <person name="Lajeunesse T.C."/>
            <person name="Voolstra C.R."/>
        </authorList>
    </citation>
    <scope>NUCLEOTIDE SEQUENCE [LARGE SCALE GENOMIC DNA]</scope>
    <source>
        <strain evidence="3 4">CCMP2467</strain>
    </source>
</reference>
<dbReference type="Gene3D" id="3.30.420.10">
    <property type="entry name" value="Ribonuclease H-like superfamily/Ribonuclease H"/>
    <property type="match status" value="1"/>
</dbReference>
<evidence type="ECO:0000313" key="4">
    <source>
        <dbReference type="Proteomes" id="UP000186817"/>
    </source>
</evidence>
<comment type="caution">
    <text evidence="3">The sequence shown here is derived from an EMBL/GenBank/DDBJ whole genome shotgun (WGS) entry which is preliminary data.</text>
</comment>
<dbReference type="GO" id="GO:0015074">
    <property type="term" value="P:DNA integration"/>
    <property type="evidence" value="ECO:0007669"/>
    <property type="project" value="InterPro"/>
</dbReference>
<feature type="region of interest" description="Disordered" evidence="1">
    <location>
        <begin position="1657"/>
        <end position="1710"/>
    </location>
</feature>
<feature type="region of interest" description="Disordered" evidence="1">
    <location>
        <begin position="220"/>
        <end position="251"/>
    </location>
</feature>
<organism evidence="3 4">
    <name type="scientific">Symbiodinium microadriaticum</name>
    <name type="common">Dinoflagellate</name>
    <name type="synonym">Zooxanthella microadriatica</name>
    <dbReference type="NCBI Taxonomy" id="2951"/>
    <lineage>
        <taxon>Eukaryota</taxon>
        <taxon>Sar</taxon>
        <taxon>Alveolata</taxon>
        <taxon>Dinophyceae</taxon>
        <taxon>Suessiales</taxon>
        <taxon>Symbiodiniaceae</taxon>
        <taxon>Symbiodinium</taxon>
    </lineage>
</organism>
<sequence>MEPCKPPPISKMSKTELLSEANRVGLVVHRSWTNEELKAVIQEHRMSQPNTHPATQMKSITNLTMPELKLKAQELKVEFPSNVTKGNLLRLIRDSLATPATELMKIGKYKGWEFGEIPNQYGMWAAREIRMSANPHVELVRYAKWWESEQHRIHYGTPIEDNATVPFPREESVQGTASSVSSAWTEVDYQAPYKPMRRGQSSAGYDKSFQDPAVWDLPKTTYQMSPKQPKRGASSSSYDKEVMEEMESEADPGVLEEIRALEAKLAALKQKELLTGTFAPMSSENYGEDGEIYQDGNDLGPRPPQAQEPRHHQGNVHRPPVRDLCRSYKHIGCHFGSKTDEHRTGCCERDAQTSSSGIFLSETDPADANHHKYYNFPCAPTCQDPANLITRAIADHDCSFSTLAKVLHEADFKEVKTTRDGVFSKSGDWANYHTVGLYTHGGTYGVTNKTKDQHSLVRYINQFGKHHLGPQASWTSVTVSYNASTAVHHDFHNLRGSRNYTASFGQRRGGGLWVEDRAVREDDLPKGIKWRQAGSGHWLPGRVVDTNEKFYEFDPFLKHGTETWEGDRWCLTYHTTRNYPKIGGHLKDYLKKCGFPLPKMPKGSREAEVNRKPGRTTRKAIFNNAAKIGVMMTTLISAARSYIASLDSPQVQANPVVIFEIGGTSATQEAAELGKDVFEPMSWERYGTSEGKLDAFHIVNGGSPRELRLKLQGKQARCDEAVTELIQQQIDDGGTVVIKGEANDSLFDNQVFKQVGRPCVQYEDNNDEGVFVVLFRSKDSIITIRCPDRVHGVCAVDHDVGGGQEAVAKLGGGGITFGKDVAPSIASALRRLHQNLGHPQQDDLVRHLRLAGCEGDVLKAAKSMRCQVCEANAAPKVARPSTLPHLYDWNDTLGIDLFYAHDANDEKHTFLSVVDFGTTYHLATKVDGASADDIEAKFNEMWVVPFGPPKSVAIDLETGLQAALGRLCDWHGIGVRSVATQSHWQAGMVERQQAWWKSVWERVVYQLTVGDDEVAIAASIVNSAKNELRRRCGYSPSQWVFGKSPRTPEELQDPDGGHHALWDVTQDARHQRQSAIRAAARVAFHESQNDSRLRKALLQRTRVTSRPYDIGESVHYWHKPKNRRRGEWSGPAIIVGKEGGNYWLSKGGRCRLTSPEHMRPTTPEEVGTFLAMRNTKDEVERLLDYDPDADETYETEGEGDMIVDEDEGGGAGEIDYGGEDIILDPVEENEVEEPRPPRYRLKRKTTAEDAHPKRHEAMLLKTDLTRRGVEKRKEKELRWAEIPQEVHEKFREAERQQWQEHMSFDALEALSSEASAEVRARVPPERILRCRWAYKDKNYARRRDGEDVPWKCKSRLVIAGHTDPDLTNESLHLSTDAPTLSRCGFSCLMQITANGLQEADPWSMSAGDIRCAFLTGSYLRRELFMHQPRTGFPGMLPGQLVRIKKKCVWTCDESTRVVVKVGHNYIEVTQEKYAQTRLFQVSIPHGAEDSELATDELISDNRSLIGALSWMSAQTRPDLTCSVSMCQQLQKAPTYGDIRFTNQVANKAQLHKHRGLRYNSIDKEKLMFVVYHDAAWANVPEPDPLEEFYVLTPQEDQDGLQKEGPFYEAGNRKAKKGNSKVASQLGVLVAFVDRGCIGGHAGHMSVADWKSQESSARHFGTSVKEKENLSPQDNKYNDHDTDDADVDDDDGDNDHDDNDQDIGNYISKDR</sequence>
<accession>A0A1Q9DV95</accession>
<evidence type="ECO:0000313" key="3">
    <source>
        <dbReference type="EMBL" id="OLP99061.1"/>
    </source>
</evidence>
<dbReference type="InterPro" id="IPR001584">
    <property type="entry name" value="Integrase_cat-core"/>
</dbReference>
<dbReference type="SUPFAM" id="SSF53098">
    <property type="entry name" value="Ribonuclease H-like"/>
    <property type="match status" value="1"/>
</dbReference>
<keyword evidence="4" id="KW-1185">Reference proteome</keyword>
<feature type="domain" description="Integrase catalytic" evidence="2">
    <location>
        <begin position="880"/>
        <end position="1044"/>
    </location>
</feature>
<evidence type="ECO:0000259" key="2">
    <source>
        <dbReference type="PROSITE" id="PS50994"/>
    </source>
</evidence>
<dbReference type="EMBL" id="LSRX01000375">
    <property type="protein sequence ID" value="OLP99061.1"/>
    <property type="molecule type" value="Genomic_DNA"/>
</dbReference>
<dbReference type="Proteomes" id="UP000186817">
    <property type="component" value="Unassembled WGS sequence"/>
</dbReference>
<gene>
    <name evidence="3" type="ORF">AK812_SmicGene18412</name>
</gene>
<proteinExistence type="predicted"/>
<feature type="compositionally biased region" description="Acidic residues" evidence="1">
    <location>
        <begin position="1680"/>
        <end position="1700"/>
    </location>
</feature>
<evidence type="ECO:0000256" key="1">
    <source>
        <dbReference type="SAM" id="MobiDB-lite"/>
    </source>
</evidence>
<feature type="region of interest" description="Disordered" evidence="1">
    <location>
        <begin position="280"/>
        <end position="320"/>
    </location>
</feature>
<dbReference type="PROSITE" id="PS50994">
    <property type="entry name" value="INTEGRASE"/>
    <property type="match status" value="1"/>
</dbReference>
<protein>
    <recommendedName>
        <fullName evidence="2">Integrase catalytic domain-containing protein</fullName>
    </recommendedName>
</protein>
<name>A0A1Q9DV95_SYMMI</name>
<dbReference type="OrthoDB" id="10334312at2759"/>
<dbReference type="GO" id="GO:0003676">
    <property type="term" value="F:nucleic acid binding"/>
    <property type="evidence" value="ECO:0007669"/>
    <property type="project" value="InterPro"/>
</dbReference>